<protein>
    <submittedName>
        <fullName evidence="1">Uncharacterized protein</fullName>
    </submittedName>
</protein>
<dbReference type="EMBL" id="CP054569">
    <property type="protein sequence ID" value="QKQ49209.1"/>
    <property type="molecule type" value="Genomic_DNA"/>
</dbReference>
<proteinExistence type="predicted"/>
<dbReference type="RefSeq" id="WP_174716915.1">
    <property type="nucleotide sequence ID" value="NZ_CP036344.1"/>
</dbReference>
<evidence type="ECO:0000313" key="4">
    <source>
        <dbReference type="Proteomes" id="UP001446337"/>
    </source>
</evidence>
<sequence length="61" mass="6604">MNIPDKAGQAPDPRADLPPWVLGVRELLSRQGIPATEAQVRGAAKTLARLAPPLRRLEAPR</sequence>
<dbReference type="EMBL" id="CP154792">
    <property type="protein sequence ID" value="XAN16423.1"/>
    <property type="molecule type" value="Genomic_DNA"/>
</dbReference>
<organism evidence="1 3">
    <name type="scientific">Achromobacter denitrificans</name>
    <name type="common">Alcaligenes denitrificans</name>
    <dbReference type="NCBI Taxonomy" id="32002"/>
    <lineage>
        <taxon>Bacteria</taxon>
        <taxon>Pseudomonadati</taxon>
        <taxon>Pseudomonadota</taxon>
        <taxon>Betaproteobacteria</taxon>
        <taxon>Burkholderiales</taxon>
        <taxon>Alcaligenaceae</taxon>
        <taxon>Achromobacter</taxon>
    </lineage>
</organism>
<reference evidence="1 3" key="1">
    <citation type="submission" date="2020-05" db="EMBL/GenBank/DDBJ databases">
        <title>FDA dAtabase for Regulatory Grade micrObial Sequences (FDA-ARGOS): Supporting development and validation of Infectious Disease Dx tests.</title>
        <authorList>
            <person name="Sproer C."/>
            <person name="Gronow S."/>
            <person name="Severitt S."/>
            <person name="Schroder I."/>
            <person name="Tallon L."/>
            <person name="Sadzewicz L."/>
            <person name="Zhao X."/>
            <person name="Vavikolanu K."/>
            <person name="Mehta A."/>
            <person name="Aluvathingal J."/>
            <person name="Nadendla S."/>
            <person name="Myers T."/>
            <person name="Yan Y."/>
            <person name="Sichtig H."/>
        </authorList>
    </citation>
    <scope>NUCLEOTIDE SEQUENCE [LARGE SCALE GENOMIC DNA]</scope>
    <source>
        <strain evidence="1 3">FDAARGOS_787</strain>
    </source>
</reference>
<gene>
    <name evidence="2" type="ORF">AAIK43_34515</name>
    <name evidence="1" type="ORF">FOC81_21880</name>
</gene>
<reference evidence="2 4" key="2">
    <citation type="submission" date="2024-05" db="EMBL/GenBank/DDBJ databases">
        <title>Achromobacter denitrificans. BP1, complete genome.</title>
        <authorList>
            <person name="Zhang B."/>
        </authorList>
    </citation>
    <scope>NUCLEOTIDE SEQUENCE [LARGE SCALE GENOMIC DNA]</scope>
    <source>
        <strain evidence="2 4">BP1</strain>
    </source>
</reference>
<evidence type="ECO:0000313" key="1">
    <source>
        <dbReference type="EMBL" id="QKQ49209.1"/>
    </source>
</evidence>
<name>A0A6N0JPX3_ACHDE</name>
<dbReference type="AlphaFoldDB" id="A0A6N0JPX3"/>
<accession>A0A6N0JPX3</accession>
<evidence type="ECO:0000313" key="3">
    <source>
        <dbReference type="Proteomes" id="UP000509782"/>
    </source>
</evidence>
<dbReference type="Proteomes" id="UP000509782">
    <property type="component" value="Chromosome"/>
</dbReference>
<keyword evidence="4" id="KW-1185">Reference proteome</keyword>
<evidence type="ECO:0000313" key="2">
    <source>
        <dbReference type="EMBL" id="XAN16423.1"/>
    </source>
</evidence>
<dbReference type="Proteomes" id="UP001446337">
    <property type="component" value="Chromosome"/>
</dbReference>